<dbReference type="EMBL" id="JASBNA010000018">
    <property type="protein sequence ID" value="KAK7686080.1"/>
    <property type="molecule type" value="Genomic_DNA"/>
</dbReference>
<evidence type="ECO:0000313" key="4">
    <source>
        <dbReference type="Proteomes" id="UP001385951"/>
    </source>
</evidence>
<dbReference type="PANTHER" id="PTHR38846">
    <property type="entry name" value="C3H1-TYPE DOMAIN-CONTAINING PROTEIN"/>
    <property type="match status" value="1"/>
</dbReference>
<dbReference type="Proteomes" id="UP001385951">
    <property type="component" value="Unassembled WGS sequence"/>
</dbReference>
<feature type="region of interest" description="Disordered" evidence="1">
    <location>
        <begin position="1"/>
        <end position="31"/>
    </location>
</feature>
<evidence type="ECO:0000256" key="1">
    <source>
        <dbReference type="SAM" id="MobiDB-lite"/>
    </source>
</evidence>
<dbReference type="AlphaFoldDB" id="A0AAW0GAH8"/>
<proteinExistence type="predicted"/>
<sequence length="212" mass="24200">MSSDNARRRRRQRKPKKPRNMNSESVADGTGSLQESLEALTIATRPAPKLSHIGAFFAEYDDYSFDPMQPIMLQFKKLARRVKLKDEEFKEARENFRGAVVLDFNDTFGEDENDLGAWQRLCIMLEVSPVPDNIDSCHAELRKIHVNIWDLLEAAMTGDTPKRFPTVNHLRSYTEATGLFFPIDDPRAGGVLRGLLRHLRSRPGVGFKPVRM</sequence>
<reference evidence="2 4" key="1">
    <citation type="submission" date="2022-09" db="EMBL/GenBank/DDBJ databases">
        <authorList>
            <person name="Palmer J.M."/>
        </authorList>
    </citation>
    <scope>NUCLEOTIDE SEQUENCE [LARGE SCALE GENOMIC DNA]</scope>
    <source>
        <strain evidence="2 4">DSM 7382</strain>
    </source>
</reference>
<dbReference type="EMBL" id="JASBNA010000007">
    <property type="protein sequence ID" value="KAK7689711.1"/>
    <property type="molecule type" value="Genomic_DNA"/>
</dbReference>
<gene>
    <name evidence="3" type="ORF">QCA50_006350</name>
    <name evidence="2" type="ORF">QCA50_010892</name>
</gene>
<feature type="compositionally biased region" description="Polar residues" evidence="1">
    <location>
        <begin position="20"/>
        <end position="31"/>
    </location>
</feature>
<feature type="compositionally biased region" description="Basic residues" evidence="1">
    <location>
        <begin position="7"/>
        <end position="19"/>
    </location>
</feature>
<name>A0AAW0GAH8_9APHY</name>
<evidence type="ECO:0000313" key="2">
    <source>
        <dbReference type="EMBL" id="KAK7686080.1"/>
    </source>
</evidence>
<accession>A0AAW0GAH8</accession>
<organism evidence="2 4">
    <name type="scientific">Cerrena zonata</name>
    <dbReference type="NCBI Taxonomy" id="2478898"/>
    <lineage>
        <taxon>Eukaryota</taxon>
        <taxon>Fungi</taxon>
        <taxon>Dikarya</taxon>
        <taxon>Basidiomycota</taxon>
        <taxon>Agaricomycotina</taxon>
        <taxon>Agaricomycetes</taxon>
        <taxon>Polyporales</taxon>
        <taxon>Cerrenaceae</taxon>
        <taxon>Cerrena</taxon>
    </lineage>
</organism>
<evidence type="ECO:0000313" key="3">
    <source>
        <dbReference type="EMBL" id="KAK7689711.1"/>
    </source>
</evidence>
<protein>
    <submittedName>
        <fullName evidence="2">Uncharacterized protein</fullName>
    </submittedName>
</protein>
<comment type="caution">
    <text evidence="2">The sequence shown here is derived from an EMBL/GenBank/DDBJ whole genome shotgun (WGS) entry which is preliminary data.</text>
</comment>
<dbReference type="PANTHER" id="PTHR38846:SF1">
    <property type="entry name" value="C3H1-TYPE DOMAIN-CONTAINING PROTEIN"/>
    <property type="match status" value="1"/>
</dbReference>
<keyword evidence="4" id="KW-1185">Reference proteome</keyword>